<protein>
    <submittedName>
        <fullName evidence="1">Uncharacterized protein</fullName>
    </submittedName>
</protein>
<dbReference type="Gene3D" id="2.170.300.10">
    <property type="entry name" value="Tie2 ligand-binding domain superfamily"/>
    <property type="match status" value="1"/>
</dbReference>
<evidence type="ECO:0000313" key="2">
    <source>
        <dbReference type="Proteomes" id="UP000005408"/>
    </source>
</evidence>
<dbReference type="Proteomes" id="UP000005408">
    <property type="component" value="Unassembled WGS sequence"/>
</dbReference>
<reference evidence="1" key="1">
    <citation type="submission" date="2022-08" db="UniProtKB">
        <authorList>
            <consortium name="EnsemblMetazoa"/>
        </authorList>
    </citation>
    <scope>IDENTIFICATION</scope>
    <source>
        <strain evidence="1">05x7-T-G4-1.051#20</strain>
    </source>
</reference>
<organism evidence="1 2">
    <name type="scientific">Magallana gigas</name>
    <name type="common">Pacific oyster</name>
    <name type="synonym">Crassostrea gigas</name>
    <dbReference type="NCBI Taxonomy" id="29159"/>
    <lineage>
        <taxon>Eukaryota</taxon>
        <taxon>Metazoa</taxon>
        <taxon>Spiralia</taxon>
        <taxon>Lophotrochozoa</taxon>
        <taxon>Mollusca</taxon>
        <taxon>Bivalvia</taxon>
        <taxon>Autobranchia</taxon>
        <taxon>Pteriomorphia</taxon>
        <taxon>Ostreida</taxon>
        <taxon>Ostreoidea</taxon>
        <taxon>Ostreidae</taxon>
        <taxon>Magallana</taxon>
    </lineage>
</organism>
<dbReference type="AlphaFoldDB" id="A0A8W8JBX5"/>
<sequence length="215" mass="24158">MLHLKVIENRTCTGVDGKDTCCLGFSLNRTTGNCEKCSIGFYGKGCLQKCIYPFFGEDCQHVCHCPKDDCHFSHGCLPRAETVSYQKISSSLIYSTKISISTSTVSTAGITKETEWQAMYQSLNREAVDTQSTTYPEQRRFNVNSVYLSPVFNRSESSETPHGSRENDMRLQINEVLQEISIDSQGYDSSITEIEPNFLNDGVNHIYVEIAEDNT</sequence>
<evidence type="ECO:0000313" key="1">
    <source>
        <dbReference type="EnsemblMetazoa" id="G18423.1:cds"/>
    </source>
</evidence>
<keyword evidence="2" id="KW-1185">Reference proteome</keyword>
<dbReference type="EnsemblMetazoa" id="G18423.1">
    <property type="protein sequence ID" value="G18423.1:cds"/>
    <property type="gene ID" value="G18423"/>
</dbReference>
<name>A0A8W8JBX5_MAGGI</name>
<accession>A0A8W8JBX5</accession>
<proteinExistence type="predicted"/>